<dbReference type="PROSITE" id="PS50089">
    <property type="entry name" value="ZF_RING_2"/>
    <property type="match status" value="1"/>
</dbReference>
<dbReference type="AlphaFoldDB" id="A0A9N9FDT0"/>
<accession>A0A9N9FDT0</accession>
<keyword evidence="1" id="KW-0808">Transferase</keyword>
<evidence type="ECO:0000256" key="3">
    <source>
        <dbReference type="ARBA" id="ARBA00022771"/>
    </source>
</evidence>
<comment type="caution">
    <text evidence="9">The sequence shown here is derived from an EMBL/GenBank/DDBJ whole genome shotgun (WGS) entry which is preliminary data.</text>
</comment>
<dbReference type="PANTHER" id="PTHR15067:SF4">
    <property type="entry name" value="E3 UBIQUITIN-PROTEIN LIGASE RNF8"/>
    <property type="match status" value="1"/>
</dbReference>
<evidence type="ECO:0000256" key="7">
    <source>
        <dbReference type="SAM" id="MobiDB-lite"/>
    </source>
</evidence>
<dbReference type="OrthoDB" id="10251342at2759"/>
<dbReference type="InterPro" id="IPR013083">
    <property type="entry name" value="Znf_RING/FYVE/PHD"/>
</dbReference>
<feature type="domain" description="RING-type" evidence="8">
    <location>
        <begin position="20"/>
        <end position="58"/>
    </location>
</feature>
<reference evidence="9" key="1">
    <citation type="submission" date="2021-06" db="EMBL/GenBank/DDBJ databases">
        <authorList>
            <person name="Kallberg Y."/>
            <person name="Tangrot J."/>
            <person name="Rosling A."/>
        </authorList>
    </citation>
    <scope>NUCLEOTIDE SEQUENCE</scope>
    <source>
        <strain evidence="9">MT106</strain>
    </source>
</reference>
<dbReference type="Pfam" id="PF13639">
    <property type="entry name" value="zf-RING_2"/>
    <property type="match status" value="1"/>
</dbReference>
<evidence type="ECO:0000313" key="9">
    <source>
        <dbReference type="EMBL" id="CAG8526061.1"/>
    </source>
</evidence>
<dbReference type="Proteomes" id="UP000789831">
    <property type="component" value="Unassembled WGS sequence"/>
</dbReference>
<feature type="region of interest" description="Disordered" evidence="7">
    <location>
        <begin position="80"/>
        <end position="108"/>
    </location>
</feature>
<dbReference type="GO" id="GO:0008270">
    <property type="term" value="F:zinc ion binding"/>
    <property type="evidence" value="ECO:0007669"/>
    <property type="project" value="UniProtKB-KW"/>
</dbReference>
<evidence type="ECO:0000256" key="5">
    <source>
        <dbReference type="ARBA" id="ARBA00022833"/>
    </source>
</evidence>
<dbReference type="PANTHER" id="PTHR15067">
    <property type="entry name" value="E3 UBIQUITIN-PROTEIN LIGASE RNF8"/>
    <property type="match status" value="1"/>
</dbReference>
<dbReference type="GO" id="GO:0016567">
    <property type="term" value="P:protein ubiquitination"/>
    <property type="evidence" value="ECO:0007669"/>
    <property type="project" value="TreeGrafter"/>
</dbReference>
<evidence type="ECO:0000256" key="4">
    <source>
        <dbReference type="ARBA" id="ARBA00022786"/>
    </source>
</evidence>
<keyword evidence="5" id="KW-0862">Zinc</keyword>
<keyword evidence="4" id="KW-0833">Ubl conjugation pathway</keyword>
<dbReference type="GO" id="GO:0006511">
    <property type="term" value="P:ubiquitin-dependent protein catabolic process"/>
    <property type="evidence" value="ECO:0007669"/>
    <property type="project" value="TreeGrafter"/>
</dbReference>
<gene>
    <name evidence="9" type="ORF">AGERDE_LOCUS5482</name>
</gene>
<evidence type="ECO:0000256" key="6">
    <source>
        <dbReference type="PROSITE-ProRule" id="PRU00175"/>
    </source>
</evidence>
<dbReference type="GO" id="GO:0061630">
    <property type="term" value="F:ubiquitin protein ligase activity"/>
    <property type="evidence" value="ECO:0007669"/>
    <property type="project" value="TreeGrafter"/>
</dbReference>
<protein>
    <submittedName>
        <fullName evidence="9">2817_t:CDS:1</fullName>
    </submittedName>
</protein>
<sequence>MQSQYPNATESELEEYNDDCAICRESMSCAKKLPCGHMFHLSCLRSWLEYHGSCPTCRRSFTQSEILSSEEQSAEIISRYSSSDPLDDDSSPSQPIVSKPMKANLRSG</sequence>
<keyword evidence="2" id="KW-0479">Metal-binding</keyword>
<name>A0A9N9FDT0_9GLOM</name>
<evidence type="ECO:0000256" key="2">
    <source>
        <dbReference type="ARBA" id="ARBA00022723"/>
    </source>
</evidence>
<keyword evidence="3 6" id="KW-0863">Zinc-finger</keyword>
<evidence type="ECO:0000256" key="1">
    <source>
        <dbReference type="ARBA" id="ARBA00022679"/>
    </source>
</evidence>
<dbReference type="GO" id="GO:0005829">
    <property type="term" value="C:cytosol"/>
    <property type="evidence" value="ECO:0007669"/>
    <property type="project" value="TreeGrafter"/>
</dbReference>
<dbReference type="GO" id="GO:0000151">
    <property type="term" value="C:ubiquitin ligase complex"/>
    <property type="evidence" value="ECO:0007669"/>
    <property type="project" value="TreeGrafter"/>
</dbReference>
<dbReference type="Gene3D" id="3.30.40.10">
    <property type="entry name" value="Zinc/RING finger domain, C3HC4 (zinc finger)"/>
    <property type="match status" value="1"/>
</dbReference>
<dbReference type="FunFam" id="3.30.40.10:FF:000259">
    <property type="entry name" value="E3 ubiquitin protein ligase RIN2"/>
    <property type="match status" value="1"/>
</dbReference>
<dbReference type="SUPFAM" id="SSF57850">
    <property type="entry name" value="RING/U-box"/>
    <property type="match status" value="1"/>
</dbReference>
<dbReference type="SMART" id="SM00184">
    <property type="entry name" value="RING"/>
    <property type="match status" value="1"/>
</dbReference>
<proteinExistence type="predicted"/>
<organism evidence="9 10">
    <name type="scientific">Ambispora gerdemannii</name>
    <dbReference type="NCBI Taxonomy" id="144530"/>
    <lineage>
        <taxon>Eukaryota</taxon>
        <taxon>Fungi</taxon>
        <taxon>Fungi incertae sedis</taxon>
        <taxon>Mucoromycota</taxon>
        <taxon>Glomeromycotina</taxon>
        <taxon>Glomeromycetes</taxon>
        <taxon>Archaeosporales</taxon>
        <taxon>Ambisporaceae</taxon>
        <taxon>Ambispora</taxon>
    </lineage>
</organism>
<dbReference type="InterPro" id="IPR001841">
    <property type="entry name" value="Znf_RING"/>
</dbReference>
<evidence type="ECO:0000259" key="8">
    <source>
        <dbReference type="PROSITE" id="PS50089"/>
    </source>
</evidence>
<dbReference type="EMBL" id="CAJVPL010000744">
    <property type="protein sequence ID" value="CAG8526061.1"/>
    <property type="molecule type" value="Genomic_DNA"/>
</dbReference>
<keyword evidence="10" id="KW-1185">Reference proteome</keyword>
<evidence type="ECO:0000313" key="10">
    <source>
        <dbReference type="Proteomes" id="UP000789831"/>
    </source>
</evidence>